<protein>
    <submittedName>
        <fullName evidence="2">Uncharacterized protein</fullName>
    </submittedName>
</protein>
<organism evidence="2 3">
    <name type="scientific">Sus scrofa</name>
    <name type="common">Pig</name>
    <dbReference type="NCBI Taxonomy" id="9823"/>
    <lineage>
        <taxon>Eukaryota</taxon>
        <taxon>Metazoa</taxon>
        <taxon>Chordata</taxon>
        <taxon>Craniata</taxon>
        <taxon>Vertebrata</taxon>
        <taxon>Euteleostomi</taxon>
        <taxon>Mammalia</taxon>
        <taxon>Eutheria</taxon>
        <taxon>Laurasiatheria</taxon>
        <taxon>Artiodactyla</taxon>
        <taxon>Suina</taxon>
        <taxon>Suidae</taxon>
        <taxon>Sus</taxon>
    </lineage>
</organism>
<reference evidence="2 3" key="1">
    <citation type="submission" date="2017-08" db="EMBL/GenBank/DDBJ databases">
        <title>USMARCv1.0.</title>
        <authorList>
            <person name="Hannum G.I."/>
            <person name="Koren S."/>
            <person name="Schroeder S.G."/>
            <person name="Chin S.C."/>
            <person name="Nonneman D.J."/>
            <person name="Becker S.A."/>
            <person name="Rosen B.D."/>
            <person name="Bickhart D.M."/>
            <person name="Putnam N.H."/>
            <person name="Green R.E."/>
            <person name="Tuggle C.K."/>
            <person name="Liu H."/>
            <person name="Rohrer G.A."/>
            <person name="Warr A."/>
            <person name="Hall R."/>
            <person name="Kim K."/>
            <person name="Hume D.A."/>
            <person name="Talbot R."/>
            <person name="Chow W."/>
            <person name="Howe K."/>
            <person name="Schwartz A.S."/>
            <person name="Watson M."/>
            <person name="Archibald A.L."/>
            <person name="Phillippy A.M."/>
            <person name="Smith T.P.L."/>
        </authorList>
    </citation>
    <scope>NUCLEOTIDE SEQUENCE [LARGE SCALE GENOMIC DNA]</scope>
</reference>
<dbReference type="GO" id="GO:0006388">
    <property type="term" value="P:tRNA splicing, via endonucleolytic cleavage and ligation"/>
    <property type="evidence" value="ECO:0007669"/>
    <property type="project" value="InterPro"/>
</dbReference>
<dbReference type="InterPro" id="IPR011856">
    <property type="entry name" value="tRNA_endonuc-like_dom_sf"/>
</dbReference>
<dbReference type="InterPro" id="IPR036167">
    <property type="entry name" value="tRNA_intron_Endo_cat-like_sf"/>
</dbReference>
<dbReference type="PANTHER" id="PTHR28582:SF1">
    <property type="entry name" value="TRNA-SPLICING ENDONUCLEASE SUBUNIT SEN15"/>
    <property type="match status" value="1"/>
</dbReference>
<dbReference type="GO" id="GO:0005634">
    <property type="term" value="C:nucleus"/>
    <property type="evidence" value="ECO:0007669"/>
    <property type="project" value="UniProtKB-ARBA"/>
</dbReference>
<evidence type="ECO:0000313" key="2">
    <source>
        <dbReference type="Ensembl" id="ENSSSCP00070021255.1"/>
    </source>
</evidence>
<dbReference type="Proteomes" id="UP000314985">
    <property type="component" value="Chromosome 1"/>
</dbReference>
<reference evidence="2" key="2">
    <citation type="submission" date="2025-08" db="UniProtKB">
        <authorList>
            <consortium name="Ensembl"/>
        </authorList>
    </citation>
    <scope>IDENTIFICATION</scope>
</reference>
<feature type="transmembrane region" description="Helical" evidence="1">
    <location>
        <begin position="164"/>
        <end position="184"/>
    </location>
</feature>
<evidence type="ECO:0000313" key="3">
    <source>
        <dbReference type="Proteomes" id="UP000314985"/>
    </source>
</evidence>
<dbReference type="AlphaFoldDB" id="A0A4X1TXP1"/>
<keyword evidence="1" id="KW-0472">Membrane</keyword>
<keyword evidence="1" id="KW-1133">Transmembrane helix</keyword>
<dbReference type="Gene3D" id="3.40.1350.10">
    <property type="match status" value="1"/>
</dbReference>
<name>A0A4X1TXP1_PIG</name>
<keyword evidence="1" id="KW-0812">Transmembrane</keyword>
<accession>A0A4X1TXP1</accession>
<sequence length="195" mass="21729">DSEPTWLPRSAGRVFASLAPISCPPPPSVPVAWMGIHPHYLEMREFDIGDAAQVSMAFLVYQALVEGKLWHKVKGVELLDRQLTCFVDAEIGDGHRLRGLTIRTSFHHNRLFLLEDRPVLNDAYSYQNGFEIHQTASSFTLKIALAGPVPQVFFLKNKTFPDRGFGGVCGVFFSLFCLLSLGPYQQHMEVPGLGV</sequence>
<dbReference type="GO" id="GO:0003676">
    <property type="term" value="F:nucleic acid binding"/>
    <property type="evidence" value="ECO:0007669"/>
    <property type="project" value="InterPro"/>
</dbReference>
<dbReference type="PANTHER" id="PTHR28582">
    <property type="entry name" value="TRNA-SPLICING ENDONUCLEASE SUBUNIT SEN15"/>
    <property type="match status" value="1"/>
</dbReference>
<dbReference type="SUPFAM" id="SSF53032">
    <property type="entry name" value="tRNA-intron endonuclease catalytic domain-like"/>
    <property type="match status" value="1"/>
</dbReference>
<evidence type="ECO:0000256" key="1">
    <source>
        <dbReference type="SAM" id="Phobius"/>
    </source>
</evidence>
<proteinExistence type="predicted"/>
<dbReference type="Ensembl" id="ENSSSCT00070025635.1">
    <property type="protein sequence ID" value="ENSSSCP00070021255.1"/>
    <property type="gene ID" value="ENSSSCG00070013152.1"/>
</dbReference>